<dbReference type="Proteomes" id="UP000610558">
    <property type="component" value="Unassembled WGS sequence"/>
</dbReference>
<accession>A0A927C6G3</accession>
<dbReference type="AlphaFoldDB" id="A0A927C6G3"/>
<comment type="caution">
    <text evidence="1">The sequence shown here is derived from an EMBL/GenBank/DDBJ whole genome shotgun (WGS) entry which is preliminary data.</text>
</comment>
<organism evidence="1 2">
    <name type="scientific">Spongiibacter pelagi</name>
    <dbReference type="NCBI Taxonomy" id="2760804"/>
    <lineage>
        <taxon>Bacteria</taxon>
        <taxon>Pseudomonadati</taxon>
        <taxon>Pseudomonadota</taxon>
        <taxon>Gammaproteobacteria</taxon>
        <taxon>Cellvibrionales</taxon>
        <taxon>Spongiibacteraceae</taxon>
        <taxon>Spongiibacter</taxon>
    </lineage>
</organism>
<name>A0A927C6G3_9GAMM</name>
<sequence>MKTRVPVQLSLTLLSDVIEEFVSMVGATLTGNALVPIFGIGDEEDNWEALHHFLSGQDGRRVGTKSHLLKLLHQRIQVQIDLMCQPVLSQAALDIHLGNSHIDVKHVRPDQGSDEDAPPVGSLSHSECQALAMAMVFLAEHIVRQEKARWIGKAEGLRMLEHLRAWNRKGLYAYCLTQIEKGNLRFHHTPAELLPALANRFFRKSLVPWLLKGISPHSR</sequence>
<dbReference type="RefSeq" id="WP_190766885.1">
    <property type="nucleotide sequence ID" value="NZ_JACXLD010000018.1"/>
</dbReference>
<reference evidence="1" key="1">
    <citation type="submission" date="2020-09" db="EMBL/GenBank/DDBJ databases">
        <authorList>
            <person name="Yoon J.-W."/>
        </authorList>
    </citation>
    <scope>NUCLEOTIDE SEQUENCE</scope>
    <source>
        <strain evidence="1">KMU-158</strain>
    </source>
</reference>
<dbReference type="EMBL" id="JACXLD010000018">
    <property type="protein sequence ID" value="MBD2860260.1"/>
    <property type="molecule type" value="Genomic_DNA"/>
</dbReference>
<gene>
    <name evidence="1" type="ORF">IB286_14770</name>
</gene>
<keyword evidence="2" id="KW-1185">Reference proteome</keyword>
<evidence type="ECO:0000313" key="2">
    <source>
        <dbReference type="Proteomes" id="UP000610558"/>
    </source>
</evidence>
<proteinExistence type="predicted"/>
<protein>
    <submittedName>
        <fullName evidence="1">Uncharacterized protein</fullName>
    </submittedName>
</protein>
<evidence type="ECO:0000313" key="1">
    <source>
        <dbReference type="EMBL" id="MBD2860260.1"/>
    </source>
</evidence>